<feature type="chain" id="PRO_5041377873" evidence="2">
    <location>
        <begin position="22"/>
        <end position="138"/>
    </location>
</feature>
<keyword evidence="1" id="KW-0812">Transmembrane</keyword>
<dbReference type="EMBL" id="CASHTH010004122">
    <property type="protein sequence ID" value="CAI8053776.1"/>
    <property type="molecule type" value="Genomic_DNA"/>
</dbReference>
<sequence>MGSLRPLVLLELLSCTNVVLAQSSETGTIIVVVVPTLFAIIIIAIILTVVFVVICYSLRPLFRLRNNLATPTTVFPTTASTGSHPYAAAPVVLPPTVNNAPQHPNMPTSAAPECDVIHGPQAPPPSYKVAMGHPSYNC</sequence>
<name>A0AA35TU45_GEOBA</name>
<dbReference type="AlphaFoldDB" id="A0AA35TU45"/>
<evidence type="ECO:0000313" key="4">
    <source>
        <dbReference type="Proteomes" id="UP001174909"/>
    </source>
</evidence>
<keyword evidence="2" id="KW-0732">Signal</keyword>
<keyword evidence="1" id="KW-1133">Transmembrane helix</keyword>
<feature type="signal peptide" evidence="2">
    <location>
        <begin position="1"/>
        <end position="21"/>
    </location>
</feature>
<proteinExistence type="predicted"/>
<protein>
    <submittedName>
        <fullName evidence="3">Uncharacterized protein</fullName>
    </submittedName>
</protein>
<dbReference type="Proteomes" id="UP001174909">
    <property type="component" value="Unassembled WGS sequence"/>
</dbReference>
<feature type="transmembrane region" description="Helical" evidence="1">
    <location>
        <begin position="37"/>
        <end position="58"/>
    </location>
</feature>
<reference evidence="3" key="1">
    <citation type="submission" date="2023-03" db="EMBL/GenBank/DDBJ databases">
        <authorList>
            <person name="Steffen K."/>
            <person name="Cardenas P."/>
        </authorList>
    </citation>
    <scope>NUCLEOTIDE SEQUENCE</scope>
</reference>
<accession>A0AA35TU45</accession>
<comment type="caution">
    <text evidence="3">The sequence shown here is derived from an EMBL/GenBank/DDBJ whole genome shotgun (WGS) entry which is preliminary data.</text>
</comment>
<keyword evidence="1" id="KW-0472">Membrane</keyword>
<keyword evidence="4" id="KW-1185">Reference proteome</keyword>
<evidence type="ECO:0000256" key="1">
    <source>
        <dbReference type="SAM" id="Phobius"/>
    </source>
</evidence>
<evidence type="ECO:0000313" key="3">
    <source>
        <dbReference type="EMBL" id="CAI8053776.1"/>
    </source>
</evidence>
<evidence type="ECO:0000256" key="2">
    <source>
        <dbReference type="SAM" id="SignalP"/>
    </source>
</evidence>
<organism evidence="3 4">
    <name type="scientific">Geodia barretti</name>
    <name type="common">Barrett's horny sponge</name>
    <dbReference type="NCBI Taxonomy" id="519541"/>
    <lineage>
        <taxon>Eukaryota</taxon>
        <taxon>Metazoa</taxon>
        <taxon>Porifera</taxon>
        <taxon>Demospongiae</taxon>
        <taxon>Heteroscleromorpha</taxon>
        <taxon>Tetractinellida</taxon>
        <taxon>Astrophorina</taxon>
        <taxon>Geodiidae</taxon>
        <taxon>Geodia</taxon>
    </lineage>
</organism>
<gene>
    <name evidence="3" type="ORF">GBAR_LOCUS29380</name>
</gene>